<dbReference type="InterPro" id="IPR004875">
    <property type="entry name" value="DDE_SF_endonuclease_dom"/>
</dbReference>
<evidence type="ECO:0000313" key="2">
    <source>
        <dbReference type="EMBL" id="KAH8027407.1"/>
    </source>
</evidence>
<reference evidence="2" key="2">
    <citation type="submission" date="2021-09" db="EMBL/GenBank/DDBJ databases">
        <authorList>
            <person name="Jia N."/>
            <person name="Wang J."/>
            <person name="Shi W."/>
            <person name="Du L."/>
            <person name="Sun Y."/>
            <person name="Zhan W."/>
            <person name="Jiang J."/>
            <person name="Wang Q."/>
            <person name="Zhang B."/>
            <person name="Ji P."/>
            <person name="Sakyi L.B."/>
            <person name="Cui X."/>
            <person name="Yuan T."/>
            <person name="Jiang B."/>
            <person name="Yang W."/>
            <person name="Lam T.T.-Y."/>
            <person name="Chang Q."/>
            <person name="Ding S."/>
            <person name="Wang X."/>
            <person name="Zhu J."/>
            <person name="Ruan X."/>
            <person name="Zhao L."/>
            <person name="Wei J."/>
            <person name="Que T."/>
            <person name="Du C."/>
            <person name="Cheng J."/>
            <person name="Dai P."/>
            <person name="Han X."/>
            <person name="Huang E."/>
            <person name="Gao Y."/>
            <person name="Liu J."/>
            <person name="Shao H."/>
            <person name="Ye R."/>
            <person name="Li L."/>
            <person name="Wei W."/>
            <person name="Wang X."/>
            <person name="Wang C."/>
            <person name="Huo Q."/>
            <person name="Li W."/>
            <person name="Guo W."/>
            <person name="Chen H."/>
            <person name="Chen S."/>
            <person name="Zhou L."/>
            <person name="Zhou L."/>
            <person name="Ni X."/>
            <person name="Tian J."/>
            <person name="Zhou Y."/>
            <person name="Sheng Y."/>
            <person name="Liu T."/>
            <person name="Pan Y."/>
            <person name="Xia L."/>
            <person name="Li J."/>
            <person name="Zhao F."/>
            <person name="Cao W."/>
        </authorList>
    </citation>
    <scope>NUCLEOTIDE SEQUENCE</scope>
    <source>
        <strain evidence="2">Rmic-2018</strain>
        <tissue evidence="2">Larvae</tissue>
    </source>
</reference>
<keyword evidence="3" id="KW-1185">Reference proteome</keyword>
<comment type="caution">
    <text evidence="2">The sequence shown here is derived from an EMBL/GenBank/DDBJ whole genome shotgun (WGS) entry which is preliminary data.</text>
</comment>
<dbReference type="Pfam" id="PF03184">
    <property type="entry name" value="DDE_1"/>
    <property type="match status" value="1"/>
</dbReference>
<reference evidence="2" key="1">
    <citation type="journal article" date="2020" name="Cell">
        <title>Large-Scale Comparative Analyses of Tick Genomes Elucidate Their Genetic Diversity and Vector Capacities.</title>
        <authorList>
            <consortium name="Tick Genome and Microbiome Consortium (TIGMIC)"/>
            <person name="Jia N."/>
            <person name="Wang J."/>
            <person name="Shi W."/>
            <person name="Du L."/>
            <person name="Sun Y."/>
            <person name="Zhan W."/>
            <person name="Jiang J.F."/>
            <person name="Wang Q."/>
            <person name="Zhang B."/>
            <person name="Ji P."/>
            <person name="Bell-Sakyi L."/>
            <person name="Cui X.M."/>
            <person name="Yuan T.T."/>
            <person name="Jiang B.G."/>
            <person name="Yang W.F."/>
            <person name="Lam T.T."/>
            <person name="Chang Q.C."/>
            <person name="Ding S.J."/>
            <person name="Wang X.J."/>
            <person name="Zhu J.G."/>
            <person name="Ruan X.D."/>
            <person name="Zhao L."/>
            <person name="Wei J.T."/>
            <person name="Ye R.Z."/>
            <person name="Que T.C."/>
            <person name="Du C.H."/>
            <person name="Zhou Y.H."/>
            <person name="Cheng J.X."/>
            <person name="Dai P.F."/>
            <person name="Guo W.B."/>
            <person name="Han X.H."/>
            <person name="Huang E.J."/>
            <person name="Li L.F."/>
            <person name="Wei W."/>
            <person name="Gao Y.C."/>
            <person name="Liu J.Z."/>
            <person name="Shao H.Z."/>
            <person name="Wang X."/>
            <person name="Wang C.C."/>
            <person name="Yang T.C."/>
            <person name="Huo Q.B."/>
            <person name="Li W."/>
            <person name="Chen H.Y."/>
            <person name="Chen S.E."/>
            <person name="Zhou L.G."/>
            <person name="Ni X.B."/>
            <person name="Tian J.H."/>
            <person name="Sheng Y."/>
            <person name="Liu T."/>
            <person name="Pan Y.S."/>
            <person name="Xia L.Y."/>
            <person name="Li J."/>
            <person name="Zhao F."/>
            <person name="Cao W.C."/>
        </authorList>
    </citation>
    <scope>NUCLEOTIDE SEQUENCE</scope>
    <source>
        <strain evidence="2">Rmic-2018</strain>
    </source>
</reference>
<dbReference type="VEuPathDB" id="VectorBase:LOC119188050"/>
<feature type="domain" description="DDE-1" evidence="1">
    <location>
        <begin position="2"/>
        <end position="93"/>
    </location>
</feature>
<evidence type="ECO:0000259" key="1">
    <source>
        <dbReference type="Pfam" id="PF03184"/>
    </source>
</evidence>
<dbReference type="GO" id="GO:0003676">
    <property type="term" value="F:nucleic acid binding"/>
    <property type="evidence" value="ECO:0007669"/>
    <property type="project" value="InterPro"/>
</dbReference>
<organism evidence="2 3">
    <name type="scientific">Rhipicephalus microplus</name>
    <name type="common">Cattle tick</name>
    <name type="synonym">Boophilus microplus</name>
    <dbReference type="NCBI Taxonomy" id="6941"/>
    <lineage>
        <taxon>Eukaryota</taxon>
        <taxon>Metazoa</taxon>
        <taxon>Ecdysozoa</taxon>
        <taxon>Arthropoda</taxon>
        <taxon>Chelicerata</taxon>
        <taxon>Arachnida</taxon>
        <taxon>Acari</taxon>
        <taxon>Parasitiformes</taxon>
        <taxon>Ixodida</taxon>
        <taxon>Ixodoidea</taxon>
        <taxon>Ixodidae</taxon>
        <taxon>Rhipicephalinae</taxon>
        <taxon>Rhipicephalus</taxon>
        <taxon>Boophilus</taxon>
    </lineage>
</organism>
<evidence type="ECO:0000313" key="3">
    <source>
        <dbReference type="Proteomes" id="UP000821866"/>
    </source>
</evidence>
<dbReference type="AlphaFoldDB" id="A0A9J6DYU3"/>
<proteinExistence type="predicted"/>
<dbReference type="EMBL" id="JABSTU010000006">
    <property type="protein sequence ID" value="KAH8027407.1"/>
    <property type="molecule type" value="Genomic_DNA"/>
</dbReference>
<name>A0A9J6DYU3_RHIMP</name>
<dbReference type="Proteomes" id="UP000821866">
    <property type="component" value="Chromosome 4"/>
</dbReference>
<protein>
    <recommendedName>
        <fullName evidence="1">DDE-1 domain-containing protein</fullName>
    </recommendedName>
</protein>
<sequence length="145" mass="16400">MLFVIDNCPAHGDIRNLKVVKIVFLPADTSAISQPMNQEVILQTRKIYRHHLLKRVLLCYDDRKQYHIDLFGAICLIAFAWKELKPKVIKSCFERATFHKQGGEDLNEDCSSSSLHDEEDSMCAHITDSGEGLGFVEYSSVEAGV</sequence>
<gene>
    <name evidence="2" type="ORF">HPB51_005245</name>
</gene>
<accession>A0A9J6DYU3</accession>